<evidence type="ECO:0000256" key="1">
    <source>
        <dbReference type="SAM" id="SignalP"/>
    </source>
</evidence>
<dbReference type="SUPFAM" id="SSF51126">
    <property type="entry name" value="Pectin lyase-like"/>
    <property type="match status" value="1"/>
</dbReference>
<feature type="chain" id="PRO_5007861318" evidence="1">
    <location>
        <begin position="23"/>
        <end position="940"/>
    </location>
</feature>
<dbReference type="RefSeq" id="WP_303682397.1">
    <property type="nucleotide sequence ID" value="NZ_LVWG01000036.1"/>
</dbReference>
<proteinExistence type="predicted"/>
<name>A0A165L0W7_PELLU</name>
<accession>A0A165L0W7</accession>
<dbReference type="InterPro" id="IPR036709">
    <property type="entry name" value="Autotransporte_beta_dom_sf"/>
</dbReference>
<gene>
    <name evidence="3" type="ORF">A3K90_01495</name>
</gene>
<organism evidence="3 4">
    <name type="scientific">Pelodictyon luteolum</name>
    <dbReference type="NCBI Taxonomy" id="1100"/>
    <lineage>
        <taxon>Bacteria</taxon>
        <taxon>Pseudomonadati</taxon>
        <taxon>Chlorobiota</taxon>
        <taxon>Chlorobiia</taxon>
        <taxon>Chlorobiales</taxon>
        <taxon>Chlorobiaceae</taxon>
        <taxon>Chlorobium/Pelodictyon group</taxon>
        <taxon>Pelodictyon</taxon>
    </lineage>
</organism>
<keyword evidence="1" id="KW-0732">Signal</keyword>
<evidence type="ECO:0000259" key="2">
    <source>
        <dbReference type="PROSITE" id="PS51208"/>
    </source>
</evidence>
<dbReference type="InterPro" id="IPR011050">
    <property type="entry name" value="Pectin_lyase_fold/virulence"/>
</dbReference>
<dbReference type="InterPro" id="IPR005546">
    <property type="entry name" value="Autotransporte_beta"/>
</dbReference>
<dbReference type="EMBL" id="LVWG01000036">
    <property type="protein sequence ID" value="KZK73433.1"/>
    <property type="molecule type" value="Genomic_DNA"/>
</dbReference>
<dbReference type="SUPFAM" id="SSF103515">
    <property type="entry name" value="Autotransporter"/>
    <property type="match status" value="1"/>
</dbReference>
<dbReference type="InterPro" id="IPR012332">
    <property type="entry name" value="Autotransporter_pectin_lyase_C"/>
</dbReference>
<dbReference type="Proteomes" id="UP000076481">
    <property type="component" value="Unassembled WGS sequence"/>
</dbReference>
<comment type="caution">
    <text evidence="3">The sequence shown here is derived from an EMBL/GenBank/DDBJ whole genome shotgun (WGS) entry which is preliminary data.</text>
</comment>
<dbReference type="AlphaFoldDB" id="A0A165L0W7"/>
<dbReference type="Gene3D" id="2.160.20.20">
    <property type="match status" value="1"/>
</dbReference>
<feature type="domain" description="Autotransporter" evidence="2">
    <location>
        <begin position="665"/>
        <end position="940"/>
    </location>
</feature>
<reference evidence="3 4" key="1">
    <citation type="submission" date="2016-03" db="EMBL/GenBank/DDBJ databases">
        <title>Speciation and ecological success in dimly lit waters: horizontal gene transfer in a green sulfur bacteria bloom unveiled by metagenomic assembly.</title>
        <authorList>
            <person name="Llorens-Mares T."/>
            <person name="Liu Z."/>
            <person name="Allen L.Z."/>
            <person name="Rusch D.B."/>
            <person name="Craig M.T."/>
            <person name="Dupont C.L."/>
            <person name="Bryant D.A."/>
            <person name="Casamayor E.O."/>
        </authorList>
    </citation>
    <scope>NUCLEOTIDE SEQUENCE [LARGE SCALE GENOMIC DNA]</scope>
    <source>
        <strain evidence="3">CIII</strain>
    </source>
</reference>
<feature type="signal peptide" evidence="1">
    <location>
        <begin position="1"/>
        <end position="22"/>
    </location>
</feature>
<protein>
    <submittedName>
        <fullName evidence="3">Transporter</fullName>
    </submittedName>
</protein>
<evidence type="ECO:0000313" key="3">
    <source>
        <dbReference type="EMBL" id="KZK73433.1"/>
    </source>
</evidence>
<evidence type="ECO:0000313" key="4">
    <source>
        <dbReference type="Proteomes" id="UP000076481"/>
    </source>
</evidence>
<dbReference type="PROSITE" id="PS51208">
    <property type="entry name" value="AUTOTRANSPORTER"/>
    <property type="match status" value="1"/>
</dbReference>
<sequence length="940" mass="94246">MKRRILRLILFLAMSIFEDVYAKEFVVSESADNVPGSLRAAIDGINASSDVDNVITFSTPTVTVSSALPTLVNPVMFVVPAGGVSVVDSGLINGTALFAASESSLGGLVNGMVVSASGGSKIAAIKNATGAVHISGDMAAALTTTTTSSWYSYGIHAGDGSITVDGNLSGSITATAKTNYAYGLRAVGAATIGGDLSGTIAVTAGTGYRAYGISSDNATTIGGSLSGAITAVAGSYSAYGIKASALYVGTDISGAVTSTAGTYDACGLTLGGSLTVGGDISGTITASALDGNEAYGVLAASAISIGGDISGTIQATASGTDAAGLYCYGSTIHGTTSSDPANISGSISAVSSGASAAVMAWTEMNLYVTGTLYAEGASAYAIRSGMFNGTGGFTDNTTERVDTVVLASGAVLTGGVYLGDGDDTLMLSGTADIQSVPSLDGGTGDDRLVFSGWSGSFSDAMQGWEHLDVGSGSSLGMDALGSFSGEVSVLEGAVLRPGAAGGRDRIAGSLLNHGLIELRDGNAHGVLTVDGNYTGGGSVGMDVGAGSADLLSVSGAVSGTTTLLLSIAPSVTEFAAAEPSLLIHTDTAVAADAFVVQDATDYGPYVAGVMVVAEATGSADWYYGVSGLHDDALTAQALMPVITGPLEDFVPRFSDRKAYGGSSGVMPGFGGGWTRAGESWSRTVLSGDAGTLTDGTSRFVQLGWDLWYGAGAKSYRGAGVFGGTGTQSASVVSTGGRPAGGVEGTNYSGGIYAFLVRPRSYRLEVAAVFGYHELSLNYETSSPEHLATGSRMVSAEGELQLGLGAGLALSPRLQAVWRHVDGFGLAPLSTGPLMVEDEDGLIGLAVLGLTLNTDCPGWYLVAEATVRVDGSPTNAVRYPLPAVTLSTEAEAVLWGGSLTVGNRAGGMLDPVYWLKAGVLGSAGSMESYRLSLEAGVKVPF</sequence>